<evidence type="ECO:0000313" key="2">
    <source>
        <dbReference type="EMBL" id="KAK8845144.1"/>
    </source>
</evidence>
<keyword evidence="3" id="KW-1185">Reference proteome</keyword>
<dbReference type="Gene3D" id="3.80.10.10">
    <property type="entry name" value="Ribonuclease Inhibitor"/>
    <property type="match status" value="1"/>
</dbReference>
<dbReference type="InterPro" id="IPR053139">
    <property type="entry name" value="Surface_bspA-like"/>
</dbReference>
<evidence type="ECO:0000256" key="1">
    <source>
        <dbReference type="SAM" id="Coils"/>
    </source>
</evidence>
<protein>
    <submittedName>
        <fullName evidence="2">Uncharacterized protein</fullName>
    </submittedName>
</protein>
<dbReference type="Proteomes" id="UP001470230">
    <property type="component" value="Unassembled WGS sequence"/>
</dbReference>
<sequence>MIAKDIRQQSFEKKHSFIYKSIEYPFNLDIFMLFSKYMKKNENEFKSQKKIKLIYDNDKTDFPEHSINSFIDFCQFISPIPINDQNVTHMYYLAMKYEVESLINETIIYMKNSKVKYALDIILYNQNIEVFDKGLYEDIISENLEKFIDDDKLLNIDLVTIHRIFSRYKLIHKDLDVNDEMEEKIIELKFKCLDKYGISASVLFNDVDFSKIKADYLNRLLTKYSDKFDFHYINSNLMKNIYEIQNDHIKNMNLNIEKNKNIMNAIKKETQLVFEHMKDDFNKIKMEFDQMKAENIKMQKQNEQMKNEFNQMKAENKQMQKQNEQMKNEIDQMKAENIEMQNQNEQLENEFNQMKTEKEQMQKQNEQMKNEIDQIKATNIQIKKEFNEYKNKVESSLKQVKENIQQQDKESQKNINNLINKSEDKLITEINIKEYNMKRIISQKTIKYEQIEKICQTISNSIDSLYMPNDITTINDKMFYRCLKLKTIIFPSSLKKIGNRSFFECTSLKEIKIPNSVNEIGEYAFFDCSSIISLVIPSSVTKIHEGCFKGCTSLNNITFSATLNAIESFTFASCTSLSRITIPNSVKKIEKYAFCGCSLLQNVSIHNSTKIEIDAFKECPNYSPFRRYSNFISVRNFRPNILQLKKSETF</sequence>
<dbReference type="Gene3D" id="6.10.250.3110">
    <property type="match status" value="1"/>
</dbReference>
<dbReference type="EMBL" id="JAPFFF010000031">
    <property type="protein sequence ID" value="KAK8845144.1"/>
    <property type="molecule type" value="Genomic_DNA"/>
</dbReference>
<keyword evidence="1" id="KW-0175">Coiled coil</keyword>
<dbReference type="InterPro" id="IPR032675">
    <property type="entry name" value="LRR_dom_sf"/>
</dbReference>
<reference evidence="2 3" key="1">
    <citation type="submission" date="2024-04" db="EMBL/GenBank/DDBJ databases">
        <title>Tritrichomonas musculus Genome.</title>
        <authorList>
            <person name="Alves-Ferreira E."/>
            <person name="Grigg M."/>
            <person name="Lorenzi H."/>
            <person name="Galac M."/>
        </authorList>
    </citation>
    <scope>NUCLEOTIDE SEQUENCE [LARGE SCALE GENOMIC DNA]</scope>
    <source>
        <strain evidence="2 3">EAF2021</strain>
    </source>
</reference>
<dbReference type="InterPro" id="IPR026906">
    <property type="entry name" value="LRR_5"/>
</dbReference>
<name>A0ABR2HDN3_9EUKA</name>
<proteinExistence type="predicted"/>
<feature type="coiled-coil region" evidence="1">
    <location>
        <begin position="249"/>
        <end position="421"/>
    </location>
</feature>
<organism evidence="2 3">
    <name type="scientific">Tritrichomonas musculus</name>
    <dbReference type="NCBI Taxonomy" id="1915356"/>
    <lineage>
        <taxon>Eukaryota</taxon>
        <taxon>Metamonada</taxon>
        <taxon>Parabasalia</taxon>
        <taxon>Tritrichomonadida</taxon>
        <taxon>Tritrichomonadidae</taxon>
        <taxon>Tritrichomonas</taxon>
    </lineage>
</organism>
<dbReference type="PANTHER" id="PTHR45661:SF3">
    <property type="entry name" value="IG-LIKE DOMAIN-CONTAINING PROTEIN"/>
    <property type="match status" value="1"/>
</dbReference>
<comment type="caution">
    <text evidence="2">The sequence shown here is derived from an EMBL/GenBank/DDBJ whole genome shotgun (WGS) entry which is preliminary data.</text>
</comment>
<dbReference type="Gene3D" id="3.40.50.12480">
    <property type="match status" value="1"/>
</dbReference>
<dbReference type="Pfam" id="PF13306">
    <property type="entry name" value="LRR_5"/>
    <property type="match status" value="1"/>
</dbReference>
<dbReference type="SUPFAM" id="SSF52058">
    <property type="entry name" value="L domain-like"/>
    <property type="match status" value="1"/>
</dbReference>
<dbReference type="PANTHER" id="PTHR45661">
    <property type="entry name" value="SURFACE ANTIGEN"/>
    <property type="match status" value="1"/>
</dbReference>
<evidence type="ECO:0000313" key="3">
    <source>
        <dbReference type="Proteomes" id="UP001470230"/>
    </source>
</evidence>
<gene>
    <name evidence="2" type="ORF">M9Y10_021326</name>
</gene>
<accession>A0ABR2HDN3</accession>